<protein>
    <submittedName>
        <fullName evidence="2">Uncharacterized protein</fullName>
    </submittedName>
</protein>
<dbReference type="Proteomes" id="UP000239735">
    <property type="component" value="Unassembled WGS sequence"/>
</dbReference>
<proteinExistence type="predicted"/>
<evidence type="ECO:0000256" key="1">
    <source>
        <dbReference type="SAM" id="MobiDB-lite"/>
    </source>
</evidence>
<sequence length="59" mass="6894">MMKPSAEYTAFDNLVSRVIAVPREELKRREAEYQRERQARPFRPGPKKGSKRKRMATSG</sequence>
<name>A0A2N9L3R0_9BACT</name>
<dbReference type="EMBL" id="OKRB01000024">
    <property type="protein sequence ID" value="SPE17928.1"/>
    <property type="molecule type" value="Genomic_DNA"/>
</dbReference>
<gene>
    <name evidence="2" type="ORF">SBA5_120004</name>
</gene>
<dbReference type="AlphaFoldDB" id="A0A2N9L3R0"/>
<feature type="compositionally biased region" description="Basic and acidic residues" evidence="1">
    <location>
        <begin position="30"/>
        <end position="39"/>
    </location>
</feature>
<reference evidence="3" key="1">
    <citation type="submission" date="2018-02" db="EMBL/GenBank/DDBJ databases">
        <authorList>
            <person name="Hausmann B."/>
        </authorList>
    </citation>
    <scope>NUCLEOTIDE SEQUENCE [LARGE SCALE GENOMIC DNA]</scope>
    <source>
        <strain evidence="3">Peat soil MAG SbA5</strain>
    </source>
</reference>
<evidence type="ECO:0000313" key="3">
    <source>
        <dbReference type="Proteomes" id="UP000239735"/>
    </source>
</evidence>
<accession>A0A2N9L3R0</accession>
<feature type="compositionally biased region" description="Basic residues" evidence="1">
    <location>
        <begin position="45"/>
        <end position="59"/>
    </location>
</feature>
<organism evidence="2 3">
    <name type="scientific">Candidatus Sulfuritelmatomonas gaucii</name>
    <dbReference type="NCBI Taxonomy" id="2043161"/>
    <lineage>
        <taxon>Bacteria</taxon>
        <taxon>Pseudomonadati</taxon>
        <taxon>Acidobacteriota</taxon>
        <taxon>Terriglobia</taxon>
        <taxon>Terriglobales</taxon>
        <taxon>Acidobacteriaceae</taxon>
        <taxon>Candidatus Sulfuritelmatomonas</taxon>
    </lineage>
</organism>
<feature type="region of interest" description="Disordered" evidence="1">
    <location>
        <begin position="30"/>
        <end position="59"/>
    </location>
</feature>
<evidence type="ECO:0000313" key="2">
    <source>
        <dbReference type="EMBL" id="SPE17928.1"/>
    </source>
</evidence>